<dbReference type="InterPro" id="IPR032750">
    <property type="entry name" value="TnsD_C"/>
</dbReference>
<name>A0ABU1ZEG6_9BURK</name>
<dbReference type="InterPro" id="IPR009492">
    <property type="entry name" value="TniQ"/>
</dbReference>
<evidence type="ECO:0008006" key="5">
    <source>
        <dbReference type="Google" id="ProtNLM"/>
    </source>
</evidence>
<evidence type="ECO:0000259" key="2">
    <source>
        <dbReference type="Pfam" id="PF15978"/>
    </source>
</evidence>
<accession>A0ABU1ZEG6</accession>
<gene>
    <name evidence="3" type="ORF">J2X16_004381</name>
</gene>
<evidence type="ECO:0000313" key="4">
    <source>
        <dbReference type="Proteomes" id="UP001180536"/>
    </source>
</evidence>
<dbReference type="RefSeq" id="WP_310348366.1">
    <property type="nucleotide sequence ID" value="NZ_JAVDXQ010000006.1"/>
</dbReference>
<protein>
    <recommendedName>
        <fullName evidence="5">Transposon Tn7 transposition protein TnsD C-termianl domain-containing protein</fullName>
    </recommendedName>
</protein>
<keyword evidence="4" id="KW-1185">Reference proteome</keyword>
<reference evidence="3 4" key="1">
    <citation type="submission" date="2023-07" db="EMBL/GenBank/DDBJ databases">
        <title>Sorghum-associated microbial communities from plants grown in Nebraska, USA.</title>
        <authorList>
            <person name="Schachtman D."/>
        </authorList>
    </citation>
    <scope>NUCLEOTIDE SEQUENCE [LARGE SCALE GENOMIC DNA]</scope>
    <source>
        <strain evidence="3 4">BE310</strain>
    </source>
</reference>
<proteinExistence type="predicted"/>
<dbReference type="Pfam" id="PF06527">
    <property type="entry name" value="TniQ"/>
    <property type="match status" value="1"/>
</dbReference>
<dbReference type="Pfam" id="PF15978">
    <property type="entry name" value="TnsD"/>
    <property type="match status" value="1"/>
</dbReference>
<dbReference type="EMBL" id="JAVDXQ010000006">
    <property type="protein sequence ID" value="MDR7299013.1"/>
    <property type="molecule type" value="Genomic_DNA"/>
</dbReference>
<evidence type="ECO:0000313" key="3">
    <source>
        <dbReference type="EMBL" id="MDR7299013.1"/>
    </source>
</evidence>
<sequence>MRLPAFPIPYEGETVSSVVARFLRRTAGPTERKLQFLGLGRTASTALIPLDLQALADAMPLGHPWRDNPELVLMRHTPVPLYLYFSHPQRAASSLQSLLGGLCGNPAAALGLAVSAAKCLSRQSKFCRQCVESDIETRGNAVSYREHQPEFVKVCASHGTPLLLSCSTCFGERKAARTWQQAGTCSCDSPIFPPAIEVGLDAASDDGWLWLSRQVKSILSTSQLPTAPLLPVLRRLLKDGGYGSRGGIDSSSVLEDLELHFGRRLLSEVGGLPAQGRLLNTRWPARMLGEASLGEQRLPDTLRTLLLTALVATDVAELHDAPATIKSTDVAQPQGYSGEKRLDRALRSRDSIEQALASAGGKLSVAADQLGVSAAVLAVDIRRLGLRLPLPAATIRRLGVAKVEAVRAALRSGEAKNKIQTRLRISEWSLQLIELDDQNLAELHRAATIEAQRLKHREAVTTFIASHPEAGKADVRQACVAAVDWLATFDGEWLVTNLPKRKAAAPSRRAHIRDWSKLDQAFSTKIGALARSELAKSERPVRLTVSRLLNQCSVRAVHDPDRKLLLPLTLAAAHAHAESDDSFYRRKLAWALNEYQALHVPISTNILRRVAGLQPHRLMEQREFIIEEATRLKISIDARSFLSPLGHPRSREP</sequence>
<organism evidence="3 4">
    <name type="scientific">Pelomonas aquatica</name>
    <dbReference type="NCBI Taxonomy" id="431058"/>
    <lineage>
        <taxon>Bacteria</taxon>
        <taxon>Pseudomonadati</taxon>
        <taxon>Pseudomonadota</taxon>
        <taxon>Betaproteobacteria</taxon>
        <taxon>Burkholderiales</taxon>
        <taxon>Sphaerotilaceae</taxon>
        <taxon>Roseateles</taxon>
    </lineage>
</organism>
<feature type="domain" description="TniQ" evidence="1">
    <location>
        <begin position="4"/>
        <end position="162"/>
    </location>
</feature>
<feature type="domain" description="Transposon Tn7 transposition protein TnsD C-terminal" evidence="2">
    <location>
        <begin position="398"/>
        <end position="569"/>
    </location>
</feature>
<dbReference type="Proteomes" id="UP001180536">
    <property type="component" value="Unassembled WGS sequence"/>
</dbReference>
<comment type="caution">
    <text evidence="3">The sequence shown here is derived from an EMBL/GenBank/DDBJ whole genome shotgun (WGS) entry which is preliminary data.</text>
</comment>
<evidence type="ECO:0000259" key="1">
    <source>
        <dbReference type="Pfam" id="PF06527"/>
    </source>
</evidence>